<evidence type="ECO:0000313" key="2">
    <source>
        <dbReference type="WBParaSite" id="JU765_v2.g17314.t2"/>
    </source>
</evidence>
<protein>
    <submittedName>
        <fullName evidence="2">UMP-CMP kinase</fullName>
    </submittedName>
</protein>
<reference evidence="2" key="1">
    <citation type="submission" date="2025-08" db="UniProtKB">
        <authorList>
            <consortium name="WormBaseParasite"/>
        </authorList>
    </citation>
    <scope>IDENTIFICATION</scope>
</reference>
<dbReference type="Proteomes" id="UP000887576">
    <property type="component" value="Unplaced"/>
</dbReference>
<evidence type="ECO:0000313" key="1">
    <source>
        <dbReference type="Proteomes" id="UP000887576"/>
    </source>
</evidence>
<dbReference type="WBParaSite" id="JU765_v2.g17314.t2">
    <property type="protein sequence ID" value="JU765_v2.g17314.t2"/>
    <property type="gene ID" value="JU765_v2.g17314"/>
</dbReference>
<organism evidence="1 2">
    <name type="scientific">Panagrolaimus sp. JU765</name>
    <dbReference type="NCBI Taxonomy" id="591449"/>
    <lineage>
        <taxon>Eukaryota</taxon>
        <taxon>Metazoa</taxon>
        <taxon>Ecdysozoa</taxon>
        <taxon>Nematoda</taxon>
        <taxon>Chromadorea</taxon>
        <taxon>Rhabditida</taxon>
        <taxon>Tylenchina</taxon>
        <taxon>Panagrolaimomorpha</taxon>
        <taxon>Panagrolaimoidea</taxon>
        <taxon>Panagrolaimidae</taxon>
        <taxon>Panagrolaimus</taxon>
    </lineage>
</organism>
<sequence length="230" mass="26048">MYSLNFSSIASSNFRHFCLGFSTIGKRFIQKMSGGDKKLYNVVFVLGPPGSGKGTQCSKIQDNLGFVHLSAGDLLRAERQRKGSEFGELIEEHIRNGTIVPVEITCKLLENAMFASGDNTRGFLIDGFPRNRDNLDGWQKEMNDKAKVHFVLYLSAPIDVCVQRCLQRGQGRSDDNEESIKKRIVTYNEHTFPIIQYYDELNMVREIKAETKTPEEVYSEVEAVFKNAGF</sequence>
<proteinExistence type="predicted"/>
<name>A0AC34QL41_9BILA</name>
<accession>A0AC34QL41</accession>